<protein>
    <recommendedName>
        <fullName evidence="9">Apolipoprotein N-acyltransferase</fullName>
        <shortName evidence="9">ALP N-acyltransferase</shortName>
        <ecNumber evidence="9">2.3.1.269</ecNumber>
    </recommendedName>
</protein>
<feature type="region of interest" description="Disordered" evidence="10">
    <location>
        <begin position="41"/>
        <end position="62"/>
    </location>
</feature>
<evidence type="ECO:0000313" key="12">
    <source>
        <dbReference type="EMBL" id="OXC75724.1"/>
    </source>
</evidence>
<feature type="transmembrane region" description="Helical" evidence="9">
    <location>
        <begin position="581"/>
        <end position="600"/>
    </location>
</feature>
<evidence type="ECO:0000256" key="2">
    <source>
        <dbReference type="ARBA" id="ARBA00010065"/>
    </source>
</evidence>
<feature type="transmembrane region" description="Helical" evidence="9">
    <location>
        <begin position="212"/>
        <end position="236"/>
    </location>
</feature>
<comment type="subcellular location">
    <subcellularLocation>
        <location evidence="1 9">Cell membrane</location>
        <topology evidence="1 9">Multi-pass membrane protein</topology>
    </subcellularLocation>
</comment>
<proteinExistence type="inferred from homology"/>
<dbReference type="PROSITE" id="PS50263">
    <property type="entry name" value="CN_HYDROLASE"/>
    <property type="match status" value="1"/>
</dbReference>
<evidence type="ECO:0000256" key="9">
    <source>
        <dbReference type="HAMAP-Rule" id="MF_01148"/>
    </source>
</evidence>
<evidence type="ECO:0000256" key="3">
    <source>
        <dbReference type="ARBA" id="ARBA00022475"/>
    </source>
</evidence>
<dbReference type="Pfam" id="PF00795">
    <property type="entry name" value="CN_hydrolase"/>
    <property type="match status" value="1"/>
</dbReference>
<dbReference type="HAMAP" id="MF_01148">
    <property type="entry name" value="Lnt"/>
    <property type="match status" value="1"/>
</dbReference>
<evidence type="ECO:0000256" key="8">
    <source>
        <dbReference type="ARBA" id="ARBA00023315"/>
    </source>
</evidence>
<keyword evidence="12" id="KW-0449">Lipoprotein</keyword>
<dbReference type="Pfam" id="PF20154">
    <property type="entry name" value="LNT_N"/>
    <property type="match status" value="1"/>
</dbReference>
<feature type="domain" description="CN hydrolase" evidence="11">
    <location>
        <begin position="325"/>
        <end position="570"/>
    </location>
</feature>
<dbReference type="SUPFAM" id="SSF56317">
    <property type="entry name" value="Carbon-nitrogen hydrolase"/>
    <property type="match status" value="1"/>
</dbReference>
<comment type="pathway">
    <text evidence="9">Protein modification; lipoprotein biosynthesis (N-acyl transfer).</text>
</comment>
<feature type="transmembrane region" description="Helical" evidence="9">
    <location>
        <begin position="153"/>
        <end position="176"/>
    </location>
</feature>
<comment type="caution">
    <text evidence="12">The sequence shown here is derived from an EMBL/GenBank/DDBJ whole genome shotgun (WGS) entry which is preliminary data.</text>
</comment>
<dbReference type="UniPathway" id="UPA00666"/>
<evidence type="ECO:0000256" key="6">
    <source>
        <dbReference type="ARBA" id="ARBA00022989"/>
    </source>
</evidence>
<name>A0A226WX21_CABSO</name>
<keyword evidence="4 9" id="KW-0808">Transferase</keyword>
<dbReference type="PANTHER" id="PTHR38686:SF1">
    <property type="entry name" value="APOLIPOPROTEIN N-ACYLTRANSFERASE"/>
    <property type="match status" value="1"/>
</dbReference>
<keyword evidence="6 9" id="KW-1133">Transmembrane helix</keyword>
<evidence type="ECO:0000313" key="13">
    <source>
        <dbReference type="Proteomes" id="UP000214720"/>
    </source>
</evidence>
<evidence type="ECO:0000259" key="11">
    <source>
        <dbReference type="PROSITE" id="PS50263"/>
    </source>
</evidence>
<dbReference type="InterPro" id="IPR003010">
    <property type="entry name" value="C-N_Hydrolase"/>
</dbReference>
<accession>A0A226WX21</accession>
<keyword evidence="8 9" id="KW-0012">Acyltransferase</keyword>
<feature type="compositionally biased region" description="Polar residues" evidence="10">
    <location>
        <begin position="41"/>
        <end position="53"/>
    </location>
</feature>
<comment type="function">
    <text evidence="9">Catalyzes the phospholipid dependent N-acylation of the N-terminal cysteine of apolipoprotein, the last step in lipoprotein maturation.</text>
</comment>
<feature type="transmembrane region" description="Helical" evidence="9">
    <location>
        <begin position="120"/>
        <end position="141"/>
    </location>
</feature>
<dbReference type="InterPro" id="IPR045378">
    <property type="entry name" value="LNT_N"/>
</dbReference>
<evidence type="ECO:0000256" key="7">
    <source>
        <dbReference type="ARBA" id="ARBA00023136"/>
    </source>
</evidence>
<reference evidence="13" key="1">
    <citation type="submission" date="2017-01" db="EMBL/GenBank/DDBJ databases">
        <title>Genome Analysis of Deinococcus marmoris KOPRI26562.</title>
        <authorList>
            <person name="Kim J.H."/>
            <person name="Oh H.-M."/>
        </authorList>
    </citation>
    <scope>NUCLEOTIDE SEQUENCE [LARGE SCALE GENOMIC DNA]</scope>
    <source>
        <strain evidence="13">PAMC 26633</strain>
    </source>
</reference>
<dbReference type="PANTHER" id="PTHR38686">
    <property type="entry name" value="APOLIPOPROTEIN N-ACYLTRANSFERASE"/>
    <property type="match status" value="1"/>
</dbReference>
<comment type="catalytic activity">
    <reaction evidence="9">
        <text>N-terminal S-1,2-diacyl-sn-glyceryl-L-cysteinyl-[lipoprotein] + a glycerophospholipid = N-acyl-S-1,2-diacyl-sn-glyceryl-L-cysteinyl-[lipoprotein] + a 2-acyl-sn-glycero-3-phospholipid + H(+)</text>
        <dbReference type="Rhea" id="RHEA:48228"/>
        <dbReference type="Rhea" id="RHEA-COMP:14681"/>
        <dbReference type="Rhea" id="RHEA-COMP:14684"/>
        <dbReference type="ChEBI" id="CHEBI:15378"/>
        <dbReference type="ChEBI" id="CHEBI:136912"/>
        <dbReference type="ChEBI" id="CHEBI:140656"/>
        <dbReference type="ChEBI" id="CHEBI:140657"/>
        <dbReference type="ChEBI" id="CHEBI:140660"/>
        <dbReference type="EC" id="2.3.1.269"/>
    </reaction>
</comment>
<feature type="transmembrane region" description="Helical" evidence="9">
    <location>
        <begin position="256"/>
        <end position="277"/>
    </location>
</feature>
<keyword evidence="5 9" id="KW-0812">Transmembrane</keyword>
<evidence type="ECO:0000256" key="4">
    <source>
        <dbReference type="ARBA" id="ARBA00022679"/>
    </source>
</evidence>
<dbReference type="AlphaFoldDB" id="A0A226WX21"/>
<evidence type="ECO:0000256" key="5">
    <source>
        <dbReference type="ARBA" id="ARBA00022692"/>
    </source>
</evidence>
<dbReference type="eggNOG" id="COG0815">
    <property type="taxonomic scope" value="Bacteria"/>
</dbReference>
<feature type="transmembrane region" description="Helical" evidence="9">
    <location>
        <begin position="289"/>
        <end position="310"/>
    </location>
</feature>
<comment type="similarity">
    <text evidence="2 9">Belongs to the CN hydrolase family. Apolipoprotein N-acyltransferase subfamily.</text>
</comment>
<keyword evidence="3 9" id="KW-1003">Cell membrane</keyword>
<dbReference type="NCBIfam" id="TIGR00546">
    <property type="entry name" value="lnt"/>
    <property type="match status" value="1"/>
</dbReference>
<sequence>MFTLRERYQRRAVHAGVLRLFREMASAGHAPSFAYFLPTSQSMADSSSPITSRRGSRPMPAEKRAGTARSLPFWHYLFAAVLGAANTLSFAPTPHGGWIELVIFTLFFAWLTRTDGWKSAALTGWAFGFGNFVTGVWWLYVSMHDYGGMAAPLAAAAVALFTMYLAIYPALAGVVWSLCAGRARYEDNEDDNGSSAAALINEPRFVPTWHGAFAFASAWALGEWLRGLVFTGFPWLSSGYAQVDGPLAGFGSVAGVYGVGWVLGLVAALLVQGFYGFRRSAAARTSKAARLAPFIVAVVLLASGMLLSLVEWTIPANAPLTVRLLQGDVKQDMKFEQAGVDQSLALYKKLITGKPADLIVTPETALPILAVQVPPDLALALRTFSDTTNSTILFGAIGVTASEGRVTGYTNSLFGITPNQHDVYRYDKHHLVPFGEFVPTGFHWFVALMGIPLGDLDRGPPVQKSFFVHNQPIAVDICYEDIFGEEIARTIREQEAPAGILVNSTNLAWFGDTIALDQHLQMARMRSIETGRPMLRSTNTGTTAVIAANGAVVARLPVYTVGSLDATVQGTSGRTPYVTSGNMTVIVVSLLLLAFAFAFAPGRSGRNKSDNNGPKKS</sequence>
<keyword evidence="7 9" id="KW-0472">Membrane</keyword>
<evidence type="ECO:0000256" key="10">
    <source>
        <dbReference type="SAM" id="MobiDB-lite"/>
    </source>
</evidence>
<dbReference type="CDD" id="cd07571">
    <property type="entry name" value="ALP_N-acyl_transferase"/>
    <property type="match status" value="1"/>
</dbReference>
<evidence type="ECO:0000256" key="1">
    <source>
        <dbReference type="ARBA" id="ARBA00004651"/>
    </source>
</evidence>
<dbReference type="InterPro" id="IPR004563">
    <property type="entry name" value="Apolipo_AcylTrfase"/>
</dbReference>
<dbReference type="GO" id="GO:0016410">
    <property type="term" value="F:N-acyltransferase activity"/>
    <property type="evidence" value="ECO:0007669"/>
    <property type="project" value="UniProtKB-UniRule"/>
</dbReference>
<dbReference type="Gene3D" id="3.60.110.10">
    <property type="entry name" value="Carbon-nitrogen hydrolase"/>
    <property type="match status" value="1"/>
</dbReference>
<dbReference type="InterPro" id="IPR036526">
    <property type="entry name" value="C-N_Hydrolase_sf"/>
</dbReference>
<dbReference type="EMBL" id="MTHB01000165">
    <property type="protein sequence ID" value="OXC75724.1"/>
    <property type="molecule type" value="Genomic_DNA"/>
</dbReference>
<feature type="transmembrane region" description="Helical" evidence="9">
    <location>
        <begin position="97"/>
        <end position="113"/>
    </location>
</feature>
<dbReference type="GO" id="GO:0005886">
    <property type="term" value="C:plasma membrane"/>
    <property type="evidence" value="ECO:0007669"/>
    <property type="project" value="UniProtKB-SubCell"/>
</dbReference>
<gene>
    <name evidence="9" type="primary">lnt</name>
    <name evidence="12" type="ORF">BSU04_26185</name>
</gene>
<dbReference type="Proteomes" id="UP000214720">
    <property type="component" value="Unassembled WGS sequence"/>
</dbReference>
<organism evidence="12 13">
    <name type="scientific">Caballeronia sordidicola</name>
    <name type="common">Burkholderia sordidicola</name>
    <dbReference type="NCBI Taxonomy" id="196367"/>
    <lineage>
        <taxon>Bacteria</taxon>
        <taxon>Pseudomonadati</taxon>
        <taxon>Pseudomonadota</taxon>
        <taxon>Betaproteobacteria</taxon>
        <taxon>Burkholderiales</taxon>
        <taxon>Burkholderiaceae</taxon>
        <taxon>Caballeronia</taxon>
    </lineage>
</organism>
<dbReference type="EC" id="2.3.1.269" evidence="9"/>
<feature type="transmembrane region" description="Helical" evidence="9">
    <location>
        <begin position="73"/>
        <end position="91"/>
    </location>
</feature>
<dbReference type="GO" id="GO:0042158">
    <property type="term" value="P:lipoprotein biosynthetic process"/>
    <property type="evidence" value="ECO:0007669"/>
    <property type="project" value="UniProtKB-UniRule"/>
</dbReference>